<proteinExistence type="predicted"/>
<dbReference type="AlphaFoldDB" id="A0A7R8W4K2"/>
<name>A0A7R8W4K2_9CRUS</name>
<protein>
    <submittedName>
        <fullName evidence="1">Uncharacterized protein</fullName>
    </submittedName>
</protein>
<organism evidence="1">
    <name type="scientific">Cyprideis torosa</name>
    <dbReference type="NCBI Taxonomy" id="163714"/>
    <lineage>
        <taxon>Eukaryota</taxon>
        <taxon>Metazoa</taxon>
        <taxon>Ecdysozoa</taxon>
        <taxon>Arthropoda</taxon>
        <taxon>Crustacea</taxon>
        <taxon>Oligostraca</taxon>
        <taxon>Ostracoda</taxon>
        <taxon>Podocopa</taxon>
        <taxon>Podocopida</taxon>
        <taxon>Cytherocopina</taxon>
        <taxon>Cytheroidea</taxon>
        <taxon>Cytherideidae</taxon>
        <taxon>Cyprideis</taxon>
    </lineage>
</organism>
<evidence type="ECO:0000313" key="1">
    <source>
        <dbReference type="EMBL" id="CAD7224696.1"/>
    </source>
</evidence>
<gene>
    <name evidence="1" type="ORF">CTOB1V02_LOCUS2649</name>
</gene>
<accession>A0A7R8W4K2</accession>
<dbReference type="EMBL" id="OB660421">
    <property type="protein sequence ID" value="CAD7224696.1"/>
    <property type="molecule type" value="Genomic_DNA"/>
</dbReference>
<reference evidence="1" key="1">
    <citation type="submission" date="2020-11" db="EMBL/GenBank/DDBJ databases">
        <authorList>
            <person name="Tran Van P."/>
        </authorList>
    </citation>
    <scope>NUCLEOTIDE SEQUENCE</scope>
</reference>
<dbReference type="OrthoDB" id="10677262at2759"/>
<sequence>MVVVHSSGGAGSGTIFSATVDDAATPKSRRMEMQIGTRSLLETPFQAALKPLIKEPRVIRVSVPPSFEGGEKNSLIETPAGKRILEIGYKEPRPSLSKIDSKVERMDGRMDEDGHENRLVMKTHEEPTSEDASVILINEDEDVDEDAIDDLTEDLFMFPSPFPSLVENPLTEMEMSLFNKLTDIMFTNLNVDLQQSKIDPLRVDFTIPINKVMKEGYLKRFIEDGKIESGIFYDLRKYVQVRGSGRAIKRKRATVVPEFTDADRNWTEPEEDHPEIVILETRADIRVVQDGAFTGLSQIHRRGNVSLVEEDNGGQIRYFLVPFEIPKVDFSVMFKTLEHVEYFGPEKSAEYDTIKDNCSIFISSAKGIRGAFEFSIGKIPTTLALERLMLYPPEDPIEIVDEMKTMYRTPYAEDMVMFLYQQLEGPIRERLKSVIQFTRIQKPSHHFNAHLTQVHDRRQNSKQMDVVDS</sequence>